<dbReference type="Gene3D" id="2.160.20.10">
    <property type="entry name" value="Single-stranded right-handed beta-helix, Pectin lyase-like"/>
    <property type="match status" value="1"/>
</dbReference>
<protein>
    <submittedName>
        <fullName evidence="2">Right-handed parallel beta-helix repeat-containing protein</fullName>
    </submittedName>
</protein>
<evidence type="ECO:0000256" key="1">
    <source>
        <dbReference type="SAM" id="SignalP"/>
    </source>
</evidence>
<dbReference type="AlphaFoldDB" id="A0A9D9HU36"/>
<evidence type="ECO:0000313" key="3">
    <source>
        <dbReference type="Proteomes" id="UP000823641"/>
    </source>
</evidence>
<organism evidence="2 3">
    <name type="scientific">Candidatus Gallipaludibacter merdavium</name>
    <dbReference type="NCBI Taxonomy" id="2840839"/>
    <lineage>
        <taxon>Bacteria</taxon>
        <taxon>Pseudomonadati</taxon>
        <taxon>Bacteroidota</taxon>
        <taxon>Bacteroidia</taxon>
        <taxon>Bacteroidales</taxon>
        <taxon>Candidatus Gallipaludibacter</taxon>
    </lineage>
</organism>
<feature type="signal peptide" evidence="1">
    <location>
        <begin position="1"/>
        <end position="22"/>
    </location>
</feature>
<dbReference type="PROSITE" id="PS51257">
    <property type="entry name" value="PROKAR_LIPOPROTEIN"/>
    <property type="match status" value="1"/>
</dbReference>
<keyword evidence="1" id="KW-0732">Signal</keyword>
<name>A0A9D9HU36_9BACT</name>
<sequence length="437" mass="48568">MRTLIQSICAAACAAFIFTACEPVNTPNPTPDLDGDETVMKLQGTKIEWPADTTVILDRHLEIGVDQSLYIHEGATVIADNAELKPEIVVLGNLYVLGTEKKPVTFTVEESSRANRFSRNWGGIICGYDSKEVVLENAIIEYGGAQTTEESLSFRHKLFKTETGEGVPAFHFCNPQGQFVIVNCTFRYNAEDHTYITGGKSIMMNNRFICNGFDGGEAINYKSECLADIANNLIYDANTNGFKLSNGGFVNVQSHLICYNNTMVNCGWRRPKVKGGCIWLEDNIWVELYNNLMYDCRWGLKESVEEPMDQKSVITPNYYFASTQTGWEQMQPTEDEEEGIRNGADDIMSEKPGDKDPLFANYTQQENVNVNVGANEGDIPQEWNDAWDFSLKAGSPAAQGGKTDFTRHYGTKGLTFATGKTYASPEPAEYFGAFGVK</sequence>
<dbReference type="EMBL" id="JADIMG010000059">
    <property type="protein sequence ID" value="MBO8459893.1"/>
    <property type="molecule type" value="Genomic_DNA"/>
</dbReference>
<reference evidence="2" key="2">
    <citation type="journal article" date="2021" name="PeerJ">
        <title>Extensive microbial diversity within the chicken gut microbiome revealed by metagenomics and culture.</title>
        <authorList>
            <person name="Gilroy R."/>
            <person name="Ravi A."/>
            <person name="Getino M."/>
            <person name="Pursley I."/>
            <person name="Horton D.L."/>
            <person name="Alikhan N.F."/>
            <person name="Baker D."/>
            <person name="Gharbi K."/>
            <person name="Hall N."/>
            <person name="Watson M."/>
            <person name="Adriaenssens E.M."/>
            <person name="Foster-Nyarko E."/>
            <person name="Jarju S."/>
            <person name="Secka A."/>
            <person name="Antonio M."/>
            <person name="Oren A."/>
            <person name="Chaudhuri R.R."/>
            <person name="La Ragione R."/>
            <person name="Hildebrand F."/>
            <person name="Pallen M.J."/>
        </authorList>
    </citation>
    <scope>NUCLEOTIDE SEQUENCE</scope>
    <source>
        <strain evidence="2">G3-3990</strain>
    </source>
</reference>
<accession>A0A9D9HU36</accession>
<reference evidence="2" key="1">
    <citation type="submission" date="2020-10" db="EMBL/GenBank/DDBJ databases">
        <authorList>
            <person name="Gilroy R."/>
        </authorList>
    </citation>
    <scope>NUCLEOTIDE SEQUENCE</scope>
    <source>
        <strain evidence="2">G3-3990</strain>
    </source>
</reference>
<evidence type="ECO:0000313" key="2">
    <source>
        <dbReference type="EMBL" id="MBO8459893.1"/>
    </source>
</evidence>
<dbReference type="InterPro" id="IPR012334">
    <property type="entry name" value="Pectin_lyas_fold"/>
</dbReference>
<gene>
    <name evidence="2" type="ORF">IAA73_06130</name>
</gene>
<comment type="caution">
    <text evidence="2">The sequence shown here is derived from an EMBL/GenBank/DDBJ whole genome shotgun (WGS) entry which is preliminary data.</text>
</comment>
<dbReference type="InterPro" id="IPR011050">
    <property type="entry name" value="Pectin_lyase_fold/virulence"/>
</dbReference>
<dbReference type="SUPFAM" id="SSF51126">
    <property type="entry name" value="Pectin lyase-like"/>
    <property type="match status" value="1"/>
</dbReference>
<feature type="chain" id="PRO_5038626148" evidence="1">
    <location>
        <begin position="23"/>
        <end position="437"/>
    </location>
</feature>
<proteinExistence type="predicted"/>
<dbReference type="Proteomes" id="UP000823641">
    <property type="component" value="Unassembled WGS sequence"/>
</dbReference>